<evidence type="ECO:0000313" key="2">
    <source>
        <dbReference type="EMBL" id="KUN17142.1"/>
    </source>
</evidence>
<keyword evidence="1" id="KW-0732">Signal</keyword>
<protein>
    <recommendedName>
        <fullName evidence="4">Subtilisin inhibitor domain-containing protein</fullName>
    </recommendedName>
</protein>
<evidence type="ECO:0000256" key="1">
    <source>
        <dbReference type="SAM" id="SignalP"/>
    </source>
</evidence>
<gene>
    <name evidence="2" type="ORF">AQJ11_38390</name>
</gene>
<dbReference type="EMBL" id="LMWP01000050">
    <property type="protein sequence ID" value="KUN17142.1"/>
    <property type="molecule type" value="Genomic_DNA"/>
</dbReference>
<feature type="chain" id="PRO_5038771106" description="Subtilisin inhibitor domain-containing protein" evidence="1">
    <location>
        <begin position="30"/>
        <end position="123"/>
    </location>
</feature>
<evidence type="ECO:0000313" key="3">
    <source>
        <dbReference type="Proteomes" id="UP000053398"/>
    </source>
</evidence>
<evidence type="ECO:0008006" key="4">
    <source>
        <dbReference type="Google" id="ProtNLM"/>
    </source>
</evidence>
<proteinExistence type="predicted"/>
<reference evidence="2 3" key="1">
    <citation type="submission" date="2015-10" db="EMBL/GenBank/DDBJ databases">
        <title>Draft genome sequence of Streptomyces corchorusii DSM 40340, type strain for the species Streptomyces corchorusii.</title>
        <authorList>
            <person name="Ruckert C."/>
            <person name="Winkler A."/>
            <person name="Kalinowski J."/>
            <person name="Kampfer P."/>
            <person name="Glaeser S."/>
        </authorList>
    </citation>
    <scope>NUCLEOTIDE SEQUENCE [LARGE SCALE GENOMIC DNA]</scope>
    <source>
        <strain evidence="2 3">DSM 40340</strain>
    </source>
</reference>
<organism evidence="2 3">
    <name type="scientific">Streptomyces corchorusii</name>
    <name type="common">Streptomyces chibaensis</name>
    <dbReference type="NCBI Taxonomy" id="1903"/>
    <lineage>
        <taxon>Bacteria</taxon>
        <taxon>Bacillati</taxon>
        <taxon>Actinomycetota</taxon>
        <taxon>Actinomycetes</taxon>
        <taxon>Kitasatosporales</taxon>
        <taxon>Streptomycetaceae</taxon>
        <taxon>Streptomyces</taxon>
    </lineage>
</organism>
<accession>A0A117QA62</accession>
<comment type="caution">
    <text evidence="2">The sequence shown here is derived from an EMBL/GenBank/DDBJ whole genome shotgun (WGS) entry which is preliminary data.</text>
</comment>
<sequence>MMRSIMTGTAAGLLGAAALSLGASAPSFAGTDAAARSSVTYCGVDKATGLAVWAEPAGSCAAALEVASAYTKAASSKAGAPATILVGATTWTCQEHQGDPNPYQECVTSDSGGRAGGRVVLTS</sequence>
<keyword evidence="3" id="KW-1185">Reference proteome</keyword>
<feature type="signal peptide" evidence="1">
    <location>
        <begin position="1"/>
        <end position="29"/>
    </location>
</feature>
<name>A0A117QA62_STRCK</name>
<dbReference type="Proteomes" id="UP000053398">
    <property type="component" value="Unassembled WGS sequence"/>
</dbReference>
<dbReference type="AlphaFoldDB" id="A0A117QA62"/>